<evidence type="ECO:0000313" key="2">
    <source>
        <dbReference type="Proteomes" id="UP001620626"/>
    </source>
</evidence>
<proteinExistence type="predicted"/>
<dbReference type="AlphaFoldDB" id="A0ABD2MDK8"/>
<keyword evidence="2" id="KW-1185">Reference proteome</keyword>
<dbReference type="EMBL" id="JBICBT010000029">
    <property type="protein sequence ID" value="KAL3125585.1"/>
    <property type="molecule type" value="Genomic_DNA"/>
</dbReference>
<organism evidence="1 2">
    <name type="scientific">Heterodera trifolii</name>
    <dbReference type="NCBI Taxonomy" id="157864"/>
    <lineage>
        <taxon>Eukaryota</taxon>
        <taxon>Metazoa</taxon>
        <taxon>Ecdysozoa</taxon>
        <taxon>Nematoda</taxon>
        <taxon>Chromadorea</taxon>
        <taxon>Rhabditida</taxon>
        <taxon>Tylenchina</taxon>
        <taxon>Tylenchomorpha</taxon>
        <taxon>Tylenchoidea</taxon>
        <taxon>Heteroderidae</taxon>
        <taxon>Heteroderinae</taxon>
        <taxon>Heterodera</taxon>
    </lineage>
</organism>
<reference evidence="1 2" key="1">
    <citation type="submission" date="2024-10" db="EMBL/GenBank/DDBJ databases">
        <authorList>
            <person name="Kim D."/>
        </authorList>
    </citation>
    <scope>NUCLEOTIDE SEQUENCE [LARGE SCALE GENOMIC DNA]</scope>
    <source>
        <strain evidence="1">BH-2024</strain>
    </source>
</reference>
<gene>
    <name evidence="1" type="ORF">niasHT_009718</name>
</gene>
<protein>
    <submittedName>
        <fullName evidence="1">Uncharacterized protein</fullName>
    </submittedName>
</protein>
<name>A0ABD2MDK8_9BILA</name>
<dbReference type="Proteomes" id="UP001620626">
    <property type="component" value="Unassembled WGS sequence"/>
</dbReference>
<evidence type="ECO:0000313" key="1">
    <source>
        <dbReference type="EMBL" id="KAL3125585.1"/>
    </source>
</evidence>
<comment type="caution">
    <text evidence="1">The sequence shown here is derived from an EMBL/GenBank/DDBJ whole genome shotgun (WGS) entry which is preliminary data.</text>
</comment>
<accession>A0ABD2MDK8</accession>
<sequence length="177" mass="20740">MGMDQLRDRDICRLWALNQHIKTFQDNVTKFCEMLALGDGALLKNDGPFNEPKECVRLNRIRKSNNANDKKWLANFEQELTEIHYIALENLLEISKNTNFGTVPVRKLADIFANKKAIWENELTFRLRMVVFLKNDLHPIMKTLIKDRIYELFGEKNAEITQQLYDKYPSLTYGIGD</sequence>